<evidence type="ECO:0000313" key="3">
    <source>
        <dbReference type="EMBL" id="SFR91892.1"/>
    </source>
</evidence>
<feature type="region of interest" description="Disordered" evidence="1">
    <location>
        <begin position="314"/>
        <end position="353"/>
    </location>
</feature>
<dbReference type="EMBL" id="FOYZ01000009">
    <property type="protein sequence ID" value="SFR91892.1"/>
    <property type="molecule type" value="Genomic_DNA"/>
</dbReference>
<dbReference type="AlphaFoldDB" id="A0A1I6KKV2"/>
<reference evidence="3 4" key="1">
    <citation type="submission" date="2016-10" db="EMBL/GenBank/DDBJ databases">
        <authorList>
            <person name="de Groot N.N."/>
        </authorList>
    </citation>
    <scope>NUCLEOTIDE SEQUENCE [LARGE SCALE GENOMIC DNA]</scope>
    <source>
        <strain evidence="3 4">743A</strain>
    </source>
</reference>
<evidence type="ECO:0000256" key="2">
    <source>
        <dbReference type="SAM" id="SignalP"/>
    </source>
</evidence>
<protein>
    <recommendedName>
        <fullName evidence="5">Carbohydrate-binding domain-containing protein</fullName>
    </recommendedName>
</protein>
<organism evidence="3 4">
    <name type="scientific">Anaeromicropila populeti</name>
    <dbReference type="NCBI Taxonomy" id="37658"/>
    <lineage>
        <taxon>Bacteria</taxon>
        <taxon>Bacillati</taxon>
        <taxon>Bacillota</taxon>
        <taxon>Clostridia</taxon>
        <taxon>Lachnospirales</taxon>
        <taxon>Lachnospiraceae</taxon>
        <taxon>Anaeromicropila</taxon>
    </lineage>
</organism>
<gene>
    <name evidence="3" type="ORF">SAMN05661086_02501</name>
</gene>
<dbReference type="STRING" id="37658.SAMN05661086_02501"/>
<dbReference type="OrthoDB" id="9812829at2"/>
<feature type="chain" id="PRO_5038621181" description="Carbohydrate-binding domain-containing protein" evidence="2">
    <location>
        <begin position="23"/>
        <end position="641"/>
    </location>
</feature>
<dbReference type="InterPro" id="IPR025584">
    <property type="entry name" value="Cthe_2159"/>
</dbReference>
<keyword evidence="4" id="KW-1185">Reference proteome</keyword>
<sequence>MAMRIKKKLMIIVCVLSFLLTACGTNGTVSQQSETQVEMTTKSTDTTDTAEETEGSGVTETSSSDTAAVSIPEVSFDDEDLEESWEEAAQSIVLNKTEIEFAGTGAVVEGTTIIIQSAGTYVITGELTDGQIIVDCDETENVHLILNGASITCSNQAPIYIKQAEKTIITVAAGTDNTVEDGTTFDLENEEENVPNAAIYSKDDLTINGTGTLNVTANYNNGINCKDKLKIVNASINLTSVDDGIIGKDYVAVQNGNIVLNTGGDALKSTNAEDAALGFVYIENGTYAITAGTDGIQAETIVYVKDGDFNITTGGGSVNSSKSAESEQGGWGRWQEESVETSTETTTEETTQSAKAVKAEISIVFENGKVVIDSSDDAIHSGNRIDIQNGAFEISSGDDGIHADDTLNIQNGTVNIIKSYEGLESLYMNIYSGDISITASDDGINVAGGADSSSVSGRPGQNEFSSSGNGILHIYNGSIAVDASGDGLDANGGILMDGGTVIVNGPTNDGNGAIDYDSGFELNGGVLIAAGSSGMAQNVSASESQGSILMTFSTQQSAGTVVSLLDEEGKEIVTFTPAKVFSSIVISTPDISIGSIYKIGTNGSEVVQFTLSESITYVNESGITTGNQEGFGNGEISRKQS</sequence>
<feature type="compositionally biased region" description="Low complexity" evidence="1">
    <location>
        <begin position="55"/>
        <end position="64"/>
    </location>
</feature>
<feature type="region of interest" description="Disordered" evidence="1">
    <location>
        <begin position="30"/>
        <end position="81"/>
    </location>
</feature>
<feature type="compositionally biased region" description="Low complexity" evidence="1">
    <location>
        <begin position="340"/>
        <end position="351"/>
    </location>
</feature>
<evidence type="ECO:0000313" key="4">
    <source>
        <dbReference type="Proteomes" id="UP000199659"/>
    </source>
</evidence>
<feature type="signal peptide" evidence="2">
    <location>
        <begin position="1"/>
        <end position="22"/>
    </location>
</feature>
<dbReference type="Proteomes" id="UP000199659">
    <property type="component" value="Unassembled WGS sequence"/>
</dbReference>
<dbReference type="Pfam" id="PF14262">
    <property type="entry name" value="Cthe_2159"/>
    <property type="match status" value="1"/>
</dbReference>
<evidence type="ECO:0000256" key="1">
    <source>
        <dbReference type="SAM" id="MobiDB-lite"/>
    </source>
</evidence>
<name>A0A1I6KKV2_9FIRM</name>
<keyword evidence="2" id="KW-0732">Signal</keyword>
<evidence type="ECO:0008006" key="5">
    <source>
        <dbReference type="Google" id="ProtNLM"/>
    </source>
</evidence>
<accession>A0A1I6KKV2</accession>
<proteinExistence type="predicted"/>
<dbReference type="PROSITE" id="PS51257">
    <property type="entry name" value="PROKAR_LIPOPROTEIN"/>
    <property type="match status" value="1"/>
</dbReference>
<feature type="compositionally biased region" description="Low complexity" evidence="1">
    <location>
        <begin position="38"/>
        <end position="47"/>
    </location>
</feature>